<dbReference type="Proteomes" id="UP000298663">
    <property type="component" value="Unassembled WGS sequence"/>
</dbReference>
<dbReference type="AlphaFoldDB" id="A0A4U5M6I3"/>
<gene>
    <name evidence="1" type="ORF">L596_025003</name>
</gene>
<reference evidence="1 2" key="1">
    <citation type="journal article" date="2015" name="Genome Biol.">
        <title>Comparative genomics of Steinernema reveals deeply conserved gene regulatory networks.</title>
        <authorList>
            <person name="Dillman A.R."/>
            <person name="Macchietto M."/>
            <person name="Porter C.F."/>
            <person name="Rogers A."/>
            <person name="Williams B."/>
            <person name="Antoshechkin I."/>
            <person name="Lee M.M."/>
            <person name="Goodwin Z."/>
            <person name="Lu X."/>
            <person name="Lewis E.E."/>
            <person name="Goodrich-Blair H."/>
            <person name="Stock S.P."/>
            <person name="Adams B.J."/>
            <person name="Sternberg P.W."/>
            <person name="Mortazavi A."/>
        </authorList>
    </citation>
    <scope>NUCLEOTIDE SEQUENCE [LARGE SCALE GENOMIC DNA]</scope>
    <source>
        <strain evidence="1 2">ALL</strain>
    </source>
</reference>
<keyword evidence="2" id="KW-1185">Reference proteome</keyword>
<reference evidence="1 2" key="2">
    <citation type="journal article" date="2019" name="G3 (Bethesda)">
        <title>Hybrid Assembly of the Genome of the Entomopathogenic Nematode Steinernema carpocapsae Identifies the X-Chromosome.</title>
        <authorList>
            <person name="Serra L."/>
            <person name="Macchietto M."/>
            <person name="Macias-Munoz A."/>
            <person name="McGill C.J."/>
            <person name="Rodriguez I.M."/>
            <person name="Rodriguez B."/>
            <person name="Murad R."/>
            <person name="Mortazavi A."/>
        </authorList>
    </citation>
    <scope>NUCLEOTIDE SEQUENCE [LARGE SCALE GENOMIC DNA]</scope>
    <source>
        <strain evidence="1 2">ALL</strain>
    </source>
</reference>
<accession>A0A4U5M6I3</accession>
<proteinExistence type="predicted"/>
<comment type="caution">
    <text evidence="1">The sequence shown here is derived from an EMBL/GenBank/DDBJ whole genome shotgun (WGS) entry which is preliminary data.</text>
</comment>
<organism evidence="1 2">
    <name type="scientific">Steinernema carpocapsae</name>
    <name type="common">Entomopathogenic nematode</name>
    <dbReference type="NCBI Taxonomy" id="34508"/>
    <lineage>
        <taxon>Eukaryota</taxon>
        <taxon>Metazoa</taxon>
        <taxon>Ecdysozoa</taxon>
        <taxon>Nematoda</taxon>
        <taxon>Chromadorea</taxon>
        <taxon>Rhabditida</taxon>
        <taxon>Tylenchina</taxon>
        <taxon>Panagrolaimomorpha</taxon>
        <taxon>Strongyloidoidea</taxon>
        <taxon>Steinernematidae</taxon>
        <taxon>Steinernema</taxon>
    </lineage>
</organism>
<dbReference type="EMBL" id="AZBU02000009">
    <property type="protein sequence ID" value="TKR64479.1"/>
    <property type="molecule type" value="Genomic_DNA"/>
</dbReference>
<name>A0A4U5M6I3_STECR</name>
<evidence type="ECO:0000313" key="2">
    <source>
        <dbReference type="Proteomes" id="UP000298663"/>
    </source>
</evidence>
<evidence type="ECO:0000313" key="1">
    <source>
        <dbReference type="EMBL" id="TKR64479.1"/>
    </source>
</evidence>
<protein>
    <submittedName>
        <fullName evidence="1">Uncharacterized protein</fullName>
    </submittedName>
</protein>
<sequence>MILNLPWQSLSGPACLQCVQKRVWNEQVPGCLERLIWSTWWSKKDLILKVRSSSGPLSPCILGIYSQTLRNSVFISCDGAE</sequence>